<dbReference type="InterPro" id="IPR050950">
    <property type="entry name" value="HTH-type_LysR_regulators"/>
</dbReference>
<dbReference type="PANTHER" id="PTHR30419">
    <property type="entry name" value="HTH-TYPE TRANSCRIPTIONAL REGULATOR YBHD"/>
    <property type="match status" value="1"/>
</dbReference>
<proteinExistence type="predicted"/>
<dbReference type="GO" id="GO:0005829">
    <property type="term" value="C:cytosol"/>
    <property type="evidence" value="ECO:0007669"/>
    <property type="project" value="TreeGrafter"/>
</dbReference>
<dbReference type="Pfam" id="PF03466">
    <property type="entry name" value="LysR_substrate"/>
    <property type="match status" value="1"/>
</dbReference>
<feature type="domain" description="LysR substrate-binding" evidence="1">
    <location>
        <begin position="2"/>
        <end position="102"/>
    </location>
</feature>
<protein>
    <submittedName>
        <fullName evidence="2">Unannotated protein</fullName>
    </submittedName>
</protein>
<gene>
    <name evidence="2" type="ORF">UFOPK1835_01606</name>
</gene>
<evidence type="ECO:0000313" key="2">
    <source>
        <dbReference type="EMBL" id="CAB4618866.1"/>
    </source>
</evidence>
<accession>A0A6J6I0Q0</accession>
<dbReference type="SUPFAM" id="SSF53850">
    <property type="entry name" value="Periplasmic binding protein-like II"/>
    <property type="match status" value="1"/>
</dbReference>
<dbReference type="GO" id="GO:0006355">
    <property type="term" value="P:regulation of DNA-templated transcription"/>
    <property type="evidence" value="ECO:0007669"/>
    <property type="project" value="TreeGrafter"/>
</dbReference>
<dbReference type="Gene3D" id="3.40.190.290">
    <property type="match status" value="1"/>
</dbReference>
<evidence type="ECO:0000259" key="1">
    <source>
        <dbReference type="Pfam" id="PF03466"/>
    </source>
</evidence>
<dbReference type="InterPro" id="IPR005119">
    <property type="entry name" value="LysR_subst-bd"/>
</dbReference>
<reference evidence="2" key="1">
    <citation type="submission" date="2020-05" db="EMBL/GenBank/DDBJ databases">
        <authorList>
            <person name="Chiriac C."/>
            <person name="Salcher M."/>
            <person name="Ghai R."/>
            <person name="Kavagutti S V."/>
        </authorList>
    </citation>
    <scope>NUCLEOTIDE SEQUENCE</scope>
</reference>
<dbReference type="AlphaFoldDB" id="A0A6J6I0Q0"/>
<name>A0A6J6I0Q0_9ZZZZ</name>
<organism evidence="2">
    <name type="scientific">freshwater metagenome</name>
    <dbReference type="NCBI Taxonomy" id="449393"/>
    <lineage>
        <taxon>unclassified sequences</taxon>
        <taxon>metagenomes</taxon>
        <taxon>ecological metagenomes</taxon>
    </lineage>
</organism>
<sequence>MPLILEPASRPFRQLLETLMAERGYSLVAKAEIDGTRLMTSMVFEGFGAAIVPATAIPLWLGGNWRTMTIEGLTGRSVGLTTRRKGLLSTPARAVSDVLREVIADRATRHPGIRPARLS</sequence>
<dbReference type="EMBL" id="CAEZUP010000082">
    <property type="protein sequence ID" value="CAB4618866.1"/>
    <property type="molecule type" value="Genomic_DNA"/>
</dbReference>